<sequence length="108" mass="12286">MGSQHELMHCYEQIAPLTGRMLELAREGDWDGLMTVEQQVRTCVERVKEITPVAALDQSQLAHKHRLLSKILADDAEIRDLITPKMKQLSALLGNLVRQQHVNQVYGQ</sequence>
<protein>
    <recommendedName>
        <fullName evidence="5">Flagellar protein FliT</fullName>
    </recommendedName>
</protein>
<keyword evidence="7" id="KW-1185">Reference proteome</keyword>
<evidence type="ECO:0000256" key="2">
    <source>
        <dbReference type="ARBA" id="ARBA00022490"/>
    </source>
</evidence>
<dbReference type="Proteomes" id="UP001596045">
    <property type="component" value="Unassembled WGS sequence"/>
</dbReference>
<evidence type="ECO:0000256" key="3">
    <source>
        <dbReference type="ARBA" id="ARBA00022795"/>
    </source>
</evidence>
<gene>
    <name evidence="6" type="ORF">ACFPM8_18600</name>
</gene>
<evidence type="ECO:0000313" key="7">
    <source>
        <dbReference type="Proteomes" id="UP001596045"/>
    </source>
</evidence>
<dbReference type="RefSeq" id="WP_378999745.1">
    <property type="nucleotide sequence ID" value="NZ_JBHSMT010000029.1"/>
</dbReference>
<reference evidence="7" key="1">
    <citation type="journal article" date="2019" name="Int. J. Syst. Evol. Microbiol.">
        <title>The Global Catalogue of Microorganisms (GCM) 10K type strain sequencing project: providing services to taxonomists for standard genome sequencing and annotation.</title>
        <authorList>
            <consortium name="The Broad Institute Genomics Platform"/>
            <consortium name="The Broad Institute Genome Sequencing Center for Infectious Disease"/>
            <person name="Wu L."/>
            <person name="Ma J."/>
        </authorList>
    </citation>
    <scope>NUCLEOTIDE SEQUENCE [LARGE SCALE GENOMIC DNA]</scope>
    <source>
        <strain evidence="7">JCM 17066</strain>
    </source>
</reference>
<evidence type="ECO:0000313" key="6">
    <source>
        <dbReference type="EMBL" id="MFC5475975.1"/>
    </source>
</evidence>
<dbReference type="EMBL" id="JBHSMT010000029">
    <property type="protein sequence ID" value="MFC5475975.1"/>
    <property type="molecule type" value="Genomic_DNA"/>
</dbReference>
<name>A0ABW0MEF8_9BURK</name>
<evidence type="ECO:0000256" key="1">
    <source>
        <dbReference type="ARBA" id="ARBA00004514"/>
    </source>
</evidence>
<keyword evidence="6" id="KW-0282">Flagellum</keyword>
<keyword evidence="6" id="KW-0969">Cilium</keyword>
<evidence type="ECO:0000256" key="5">
    <source>
        <dbReference type="ARBA" id="ARBA00093797"/>
    </source>
</evidence>
<organism evidence="6 7">
    <name type="scientific">Paraherbaspirillum soli</name>
    <dbReference type="NCBI Taxonomy" id="631222"/>
    <lineage>
        <taxon>Bacteria</taxon>
        <taxon>Pseudomonadati</taxon>
        <taxon>Pseudomonadota</taxon>
        <taxon>Betaproteobacteria</taxon>
        <taxon>Burkholderiales</taxon>
        <taxon>Oxalobacteraceae</taxon>
        <taxon>Paraherbaspirillum</taxon>
    </lineage>
</organism>
<dbReference type="Gene3D" id="1.20.58.380">
    <property type="entry name" value="Flagellar protein flit"/>
    <property type="match status" value="1"/>
</dbReference>
<keyword evidence="4" id="KW-0143">Chaperone</keyword>
<dbReference type="Pfam" id="PF05400">
    <property type="entry name" value="FliT"/>
    <property type="match status" value="1"/>
</dbReference>
<accession>A0ABW0MEF8</accession>
<dbReference type="InterPro" id="IPR008622">
    <property type="entry name" value="FliT"/>
</dbReference>
<comment type="caution">
    <text evidence="6">The sequence shown here is derived from an EMBL/GenBank/DDBJ whole genome shotgun (WGS) entry which is preliminary data.</text>
</comment>
<evidence type="ECO:0000256" key="4">
    <source>
        <dbReference type="ARBA" id="ARBA00023186"/>
    </source>
</evidence>
<keyword evidence="2" id="KW-0963">Cytoplasm</keyword>
<comment type="subcellular location">
    <subcellularLocation>
        <location evidence="1">Cytoplasm</location>
        <location evidence="1">Cytosol</location>
    </subcellularLocation>
</comment>
<proteinExistence type="predicted"/>
<keyword evidence="6" id="KW-0966">Cell projection</keyword>
<keyword evidence="3" id="KW-1005">Bacterial flagellum biogenesis</keyword>